<dbReference type="Proteomes" id="UP000274922">
    <property type="component" value="Unassembled WGS sequence"/>
</dbReference>
<dbReference type="PANTHER" id="PTHR23339">
    <property type="entry name" value="TYROSINE SPECIFIC PROTEIN PHOSPHATASE AND DUAL SPECIFICITY PROTEIN PHOSPHATASE"/>
    <property type="match status" value="1"/>
</dbReference>
<keyword evidence="13" id="KW-0131">Cell cycle</keyword>
<evidence type="ECO:0000256" key="8">
    <source>
        <dbReference type="ARBA" id="ARBA00022776"/>
    </source>
</evidence>
<dbReference type="GO" id="GO:0005815">
    <property type="term" value="C:microtubule organizing center"/>
    <property type="evidence" value="ECO:0007669"/>
    <property type="project" value="UniProtKB-ARBA"/>
</dbReference>
<keyword evidence="5" id="KW-0963">Cytoplasm</keyword>
<dbReference type="GO" id="GO:0005737">
    <property type="term" value="C:cytoplasm"/>
    <property type="evidence" value="ECO:0007669"/>
    <property type="project" value="UniProtKB-SubCell"/>
</dbReference>
<evidence type="ECO:0000256" key="11">
    <source>
        <dbReference type="ARBA" id="ARBA00023242"/>
    </source>
</evidence>
<evidence type="ECO:0000256" key="5">
    <source>
        <dbReference type="ARBA" id="ARBA00022490"/>
    </source>
</evidence>
<reference evidence="17" key="1">
    <citation type="journal article" date="2018" name="Nat. Microbiol.">
        <title>Leveraging single-cell genomics to expand the fungal tree of life.</title>
        <authorList>
            <person name="Ahrendt S.R."/>
            <person name="Quandt C.A."/>
            <person name="Ciobanu D."/>
            <person name="Clum A."/>
            <person name="Salamov A."/>
            <person name="Andreopoulos B."/>
            <person name="Cheng J.F."/>
            <person name="Woyke T."/>
            <person name="Pelin A."/>
            <person name="Henrissat B."/>
            <person name="Reynolds N.K."/>
            <person name="Benny G.L."/>
            <person name="Smith M.E."/>
            <person name="James T.Y."/>
            <person name="Grigoriev I.V."/>
        </authorList>
    </citation>
    <scope>NUCLEOTIDE SEQUENCE [LARGE SCALE GENOMIC DNA]</scope>
    <source>
        <strain evidence="17">ATCC 52028</strain>
    </source>
</reference>
<dbReference type="InterPro" id="IPR029021">
    <property type="entry name" value="Prot-tyrosine_phosphatase-like"/>
</dbReference>
<keyword evidence="9" id="KW-0378">Hydrolase</keyword>
<dbReference type="GO" id="GO:0032954">
    <property type="term" value="P:regulation of cytokinetic process"/>
    <property type="evidence" value="ECO:0007669"/>
    <property type="project" value="UniProtKB-ARBA"/>
</dbReference>
<dbReference type="InterPro" id="IPR050561">
    <property type="entry name" value="PTP"/>
</dbReference>
<evidence type="ECO:0000256" key="10">
    <source>
        <dbReference type="ARBA" id="ARBA00022912"/>
    </source>
</evidence>
<dbReference type="Pfam" id="PF22785">
    <property type="entry name" value="Tc-R-P"/>
    <property type="match status" value="1"/>
</dbReference>
<dbReference type="InterPro" id="IPR029260">
    <property type="entry name" value="DSPn"/>
</dbReference>
<keyword evidence="12" id="KW-0469">Meiosis</keyword>
<evidence type="ECO:0000256" key="9">
    <source>
        <dbReference type="ARBA" id="ARBA00022801"/>
    </source>
</evidence>
<evidence type="ECO:0000259" key="14">
    <source>
        <dbReference type="PROSITE" id="PS50054"/>
    </source>
</evidence>
<dbReference type="GO" id="GO:0007096">
    <property type="term" value="P:regulation of exit from mitosis"/>
    <property type="evidence" value="ECO:0007669"/>
    <property type="project" value="UniProtKB-ARBA"/>
</dbReference>
<name>A0A4P9X0I5_9FUNG</name>
<keyword evidence="8" id="KW-0498">Mitosis</keyword>
<dbReference type="CDD" id="cd17657">
    <property type="entry name" value="CDC14_N"/>
    <property type="match status" value="1"/>
</dbReference>
<dbReference type="GO" id="GO:0051301">
    <property type="term" value="P:cell division"/>
    <property type="evidence" value="ECO:0007669"/>
    <property type="project" value="UniProtKB-KW"/>
</dbReference>
<organism evidence="16 17">
    <name type="scientific">Caulochytrium protostelioides</name>
    <dbReference type="NCBI Taxonomy" id="1555241"/>
    <lineage>
        <taxon>Eukaryota</taxon>
        <taxon>Fungi</taxon>
        <taxon>Fungi incertae sedis</taxon>
        <taxon>Chytridiomycota</taxon>
        <taxon>Chytridiomycota incertae sedis</taxon>
        <taxon>Chytridiomycetes</taxon>
        <taxon>Caulochytriales</taxon>
        <taxon>Caulochytriaceae</taxon>
        <taxon>Caulochytrium</taxon>
    </lineage>
</organism>
<keyword evidence="11" id="KW-0539">Nucleus</keyword>
<dbReference type="InterPro" id="IPR020422">
    <property type="entry name" value="TYR_PHOSPHATASE_DUAL_dom"/>
</dbReference>
<gene>
    <name evidence="16" type="ORF">CXG81DRAFT_1262</name>
</gene>
<keyword evidence="7" id="KW-0132">Cell division</keyword>
<dbReference type="OrthoDB" id="5632at2759"/>
<dbReference type="PRINTS" id="PR00700">
    <property type="entry name" value="PRTYPHPHTASE"/>
</dbReference>
<dbReference type="InterPro" id="IPR044506">
    <property type="entry name" value="CDC14_C"/>
</dbReference>
<dbReference type="InterPro" id="IPR000387">
    <property type="entry name" value="Tyr_Pase_dom"/>
</dbReference>
<comment type="similarity">
    <text evidence="3">Belongs to the protein-tyrosine phosphatase family. Non-receptor class CDC14 subfamily.</text>
</comment>
<dbReference type="EMBL" id="ML014303">
    <property type="protein sequence ID" value="RKO99261.1"/>
    <property type="molecule type" value="Genomic_DNA"/>
</dbReference>
<keyword evidence="17" id="KW-1185">Reference proteome</keyword>
<dbReference type="Gene3D" id="3.90.190.10">
    <property type="entry name" value="Protein tyrosine phosphatase superfamily"/>
    <property type="match status" value="2"/>
</dbReference>
<evidence type="ECO:0000256" key="3">
    <source>
        <dbReference type="ARBA" id="ARBA00007315"/>
    </source>
</evidence>
<evidence type="ECO:0000313" key="16">
    <source>
        <dbReference type="EMBL" id="RKO99261.1"/>
    </source>
</evidence>
<comment type="subcellular location">
    <subcellularLocation>
        <location evidence="2">Cytoplasm</location>
    </subcellularLocation>
    <subcellularLocation>
        <location evidence="1">Nucleus</location>
    </subcellularLocation>
</comment>
<sequence length="320" mass="36537">KELILKHAIEFIPGRLYLMSTDTIPEQHMNISYVCPEQHFAYLNFHLDFGPNNLGQVIRFCHLINNKFASEAASPSRAICVYSSKRSDHCVNAAFLLTTYMMLAFKLEPTTAIAPISHMMNSYVPYRDAGYGPNTYGITILDCLNGLYKALRIGLLDLQNFNLAEYEFYEKVENGDMNFVTNKFLALATPKETSRPHTLFSAYRMDDLIRFMQERGVSTIVRLNNRTYPSERFVECYLQHHEMYFPDGTTPTDTILQQFLHLAETTPGPIAVHCKAGLGRTGSLIACYLIKHYQFTTSTVIAFMRLIRPGMVVGPQQNWL</sequence>
<evidence type="ECO:0000256" key="13">
    <source>
        <dbReference type="ARBA" id="ARBA00023306"/>
    </source>
</evidence>
<dbReference type="InterPro" id="IPR000242">
    <property type="entry name" value="PTP_cat"/>
</dbReference>
<evidence type="ECO:0000256" key="7">
    <source>
        <dbReference type="ARBA" id="ARBA00022618"/>
    </source>
</evidence>
<evidence type="ECO:0000256" key="2">
    <source>
        <dbReference type="ARBA" id="ARBA00004496"/>
    </source>
</evidence>
<proteinExistence type="inferred from homology"/>
<keyword evidence="6" id="KW-0597">Phosphoprotein</keyword>
<evidence type="ECO:0000256" key="4">
    <source>
        <dbReference type="ARBA" id="ARBA00013064"/>
    </source>
</evidence>
<evidence type="ECO:0000259" key="15">
    <source>
        <dbReference type="PROSITE" id="PS50056"/>
    </source>
</evidence>
<keyword evidence="10" id="KW-0904">Protein phosphatase</keyword>
<dbReference type="PROSITE" id="PS50056">
    <property type="entry name" value="TYR_PHOSPHATASE_2"/>
    <property type="match status" value="1"/>
</dbReference>
<dbReference type="PROSITE" id="PS50054">
    <property type="entry name" value="TYR_PHOSPHATASE_DUAL"/>
    <property type="match status" value="1"/>
</dbReference>
<dbReference type="SUPFAM" id="SSF52799">
    <property type="entry name" value="(Phosphotyrosine protein) phosphatases II"/>
    <property type="match status" value="2"/>
</dbReference>
<dbReference type="GO" id="GO:0004725">
    <property type="term" value="F:protein tyrosine phosphatase activity"/>
    <property type="evidence" value="ECO:0007669"/>
    <property type="project" value="UniProtKB-EC"/>
</dbReference>
<dbReference type="GO" id="GO:0033554">
    <property type="term" value="P:cellular response to stress"/>
    <property type="evidence" value="ECO:0007669"/>
    <property type="project" value="UniProtKB-ARBA"/>
</dbReference>
<dbReference type="InterPro" id="IPR016130">
    <property type="entry name" value="Tyr_Pase_AS"/>
</dbReference>
<dbReference type="FunFam" id="3.90.190.10:FF:000038">
    <property type="entry name" value="Tyrosine-protein phosphatase CDC14"/>
    <property type="match status" value="1"/>
</dbReference>
<accession>A0A4P9X0I5</accession>
<dbReference type="STRING" id="1555241.A0A4P9X0I5"/>
<dbReference type="AlphaFoldDB" id="A0A4P9X0I5"/>
<dbReference type="GO" id="GO:0000278">
    <property type="term" value="P:mitotic cell cycle"/>
    <property type="evidence" value="ECO:0007669"/>
    <property type="project" value="UniProtKB-ARBA"/>
</dbReference>
<dbReference type="EC" id="3.1.3.48" evidence="4"/>
<feature type="non-terminal residue" evidence="16">
    <location>
        <position position="320"/>
    </location>
</feature>
<dbReference type="SMART" id="SM00195">
    <property type="entry name" value="DSPc"/>
    <property type="match status" value="1"/>
</dbReference>
<dbReference type="PROSITE" id="PS00383">
    <property type="entry name" value="TYR_PHOSPHATASE_1"/>
    <property type="match status" value="1"/>
</dbReference>
<protein>
    <recommendedName>
        <fullName evidence="4">protein-tyrosine-phosphatase</fullName>
        <ecNumber evidence="4">3.1.3.48</ecNumber>
    </recommendedName>
</protein>
<evidence type="ECO:0000313" key="17">
    <source>
        <dbReference type="Proteomes" id="UP000274922"/>
    </source>
</evidence>
<feature type="non-terminal residue" evidence="16">
    <location>
        <position position="1"/>
    </location>
</feature>
<dbReference type="GO" id="GO:0051321">
    <property type="term" value="P:meiotic cell cycle"/>
    <property type="evidence" value="ECO:0007669"/>
    <property type="project" value="UniProtKB-KW"/>
</dbReference>
<feature type="domain" description="Tyrosine-protein phosphatase" evidence="14">
    <location>
        <begin position="189"/>
        <end position="320"/>
    </location>
</feature>
<feature type="domain" description="Tyrosine specific protein phosphatases" evidence="15">
    <location>
        <begin position="257"/>
        <end position="319"/>
    </location>
</feature>
<evidence type="ECO:0000256" key="1">
    <source>
        <dbReference type="ARBA" id="ARBA00004123"/>
    </source>
</evidence>
<evidence type="ECO:0000256" key="12">
    <source>
        <dbReference type="ARBA" id="ARBA00023254"/>
    </source>
</evidence>
<evidence type="ECO:0000256" key="6">
    <source>
        <dbReference type="ARBA" id="ARBA00022553"/>
    </source>
</evidence>
<dbReference type="GO" id="GO:0031981">
    <property type="term" value="C:nuclear lumen"/>
    <property type="evidence" value="ECO:0007669"/>
    <property type="project" value="UniProtKB-ARBA"/>
</dbReference>
<dbReference type="CDD" id="cd14499">
    <property type="entry name" value="CDC14_C"/>
    <property type="match status" value="1"/>
</dbReference>
<dbReference type="Pfam" id="PF14671">
    <property type="entry name" value="DSPn"/>
    <property type="match status" value="1"/>
</dbReference>